<accession>A0A8J7YC70</accession>
<dbReference type="RefSeq" id="WP_220587459.1">
    <property type="nucleotide sequence ID" value="NZ_RKLQ01000001.1"/>
</dbReference>
<sequence>MSDDWTGRIAGERMTVDRQFTDRVEASSFSNQQWGLVMTAVEFDIEGPADPETATLVADTSKLPSIMPELDKVGQGGPMGGAPGSSDSRDSSGSGGFLSGVKAALGLASGGGDDDRTEEAKQLAQAYADELQQQLESNGRWESVCEQASS</sequence>
<name>A0A8J7YC70_9EURY</name>
<feature type="compositionally biased region" description="Gly residues" evidence="1">
    <location>
        <begin position="74"/>
        <end position="83"/>
    </location>
</feature>
<dbReference type="AlphaFoldDB" id="A0A8J7YC70"/>
<organism evidence="2 3">
    <name type="scientific">Haloarcula salinisoli</name>
    <dbReference type="NCBI Taxonomy" id="2487746"/>
    <lineage>
        <taxon>Archaea</taxon>
        <taxon>Methanobacteriati</taxon>
        <taxon>Methanobacteriota</taxon>
        <taxon>Stenosarchaea group</taxon>
        <taxon>Halobacteria</taxon>
        <taxon>Halobacteriales</taxon>
        <taxon>Haloarculaceae</taxon>
        <taxon>Haloarcula</taxon>
    </lineage>
</organism>
<reference evidence="2" key="1">
    <citation type="submission" date="2021-06" db="EMBL/GenBank/DDBJ databases">
        <title>Halomicroarcula sp. F24A a new haloarchaeum isolated from saline soil.</title>
        <authorList>
            <person name="Duran-Viseras A."/>
            <person name="Sanchez-Porro C."/>
            <person name="Ventosa A."/>
        </authorList>
    </citation>
    <scope>NUCLEOTIDE SEQUENCE</scope>
    <source>
        <strain evidence="2">F24A</strain>
    </source>
</reference>
<evidence type="ECO:0000313" key="3">
    <source>
        <dbReference type="Proteomes" id="UP000783863"/>
    </source>
</evidence>
<gene>
    <name evidence="2" type="ORF">EGD98_06110</name>
</gene>
<proteinExistence type="predicted"/>
<evidence type="ECO:0000256" key="1">
    <source>
        <dbReference type="SAM" id="MobiDB-lite"/>
    </source>
</evidence>
<dbReference type="Pfam" id="PF19113">
    <property type="entry name" value="DUF5799"/>
    <property type="match status" value="1"/>
</dbReference>
<dbReference type="InterPro" id="IPR043821">
    <property type="entry name" value="DUF5799"/>
</dbReference>
<evidence type="ECO:0000313" key="2">
    <source>
        <dbReference type="EMBL" id="MBX0303245.1"/>
    </source>
</evidence>
<dbReference type="EMBL" id="RKLQ01000001">
    <property type="protein sequence ID" value="MBX0303245.1"/>
    <property type="molecule type" value="Genomic_DNA"/>
</dbReference>
<keyword evidence="3" id="KW-1185">Reference proteome</keyword>
<feature type="region of interest" description="Disordered" evidence="1">
    <location>
        <begin position="67"/>
        <end position="97"/>
    </location>
</feature>
<dbReference type="Proteomes" id="UP000783863">
    <property type="component" value="Unassembled WGS sequence"/>
</dbReference>
<comment type="caution">
    <text evidence="2">The sequence shown here is derived from an EMBL/GenBank/DDBJ whole genome shotgun (WGS) entry which is preliminary data.</text>
</comment>
<protein>
    <submittedName>
        <fullName evidence="2">Uncharacterized protein</fullName>
    </submittedName>
</protein>